<keyword evidence="4 7" id="KW-1133">Transmembrane helix</keyword>
<dbReference type="PANTHER" id="PTHR30572">
    <property type="entry name" value="MEMBRANE COMPONENT OF TRANSPORTER-RELATED"/>
    <property type="match status" value="1"/>
</dbReference>
<evidence type="ECO:0000259" key="8">
    <source>
        <dbReference type="Pfam" id="PF02687"/>
    </source>
</evidence>
<feature type="transmembrane region" description="Helical" evidence="7">
    <location>
        <begin position="767"/>
        <end position="787"/>
    </location>
</feature>
<evidence type="ECO:0000256" key="3">
    <source>
        <dbReference type="ARBA" id="ARBA00022692"/>
    </source>
</evidence>
<feature type="transmembrane region" description="Helical" evidence="7">
    <location>
        <begin position="464"/>
        <end position="484"/>
    </location>
</feature>
<sequence length="803" mass="83538">MFRMAIRSILAVKVRFLLPLVAVTLGVAFVSGSLLYGASVQATLDRTQPDFAVQVSPRVITTPVPASLVSQLRGVPGVGEVRPVAEGRAFILDKNGSLVGPPVLAGGVNYDGHHRLVGGQEPASSDQIAIDDWTAKRTGYQVGDQFRVVVGGTARQVRLVGIFTAPDDARVAQGGTLTAFDEATARNLFAKSPDSYTAVNLTTAPGTSEGTLAANVSAVLSRDFVADTATEMTKPGSDNKLTEILLVFAGVALFASVFLVANTFTMLSAARAREHALLRAVGAERRYVLRMVLTEAVVLGVVATVLGYLLGIGGAALLSSLFSVTDGPPVELRVFGVGPVLAALGVGVGVTVLAAYVPARRAGSIPPIAALRTGLPPSGKSLRRRNITGLVVTGLGALATVAGLSTQDLIYFGAPLLLIGLIILTPLFGVWLTALLRRPMTRLAGVRGTLAVENTRRNPRRTGVTASALMIGLSICAAVTVPIASVAAQDAQRADTGDRADIRVTGIDFAEIGPDTAAQIAQLPDVAAVTPYVPVNIQFGRDWLNAAGVNAATIGDFLSLHVQAGSLDRLADGIAVSSTEANRHNWTVGSVVPGNLPLPVVAIFDAPDGFRYEALVDQSRAPAGESPSTILVRAAPGKTDSLKADIQRTLDNPTLVVRTRAEYVEAAGGELDTVLNVLYALLSISVLIGALAVVNTMTMSTMERIREIGLLRAVGLARRQVGTILRLESVIIAVLGAVAGLVAGCVVGAVAVRSQGGIPIVMPWDRLGLFVVVTAAIGILAALWPAWKAARIPILQAVHTDTD</sequence>
<protein>
    <submittedName>
        <fullName evidence="9">ABC-type antimicrobial peptide transporter,permease component</fullName>
    </submittedName>
</protein>
<feature type="transmembrane region" description="Helical" evidence="7">
    <location>
        <begin position="387"/>
        <end position="404"/>
    </location>
</feature>
<feature type="transmembrane region" description="Helical" evidence="7">
    <location>
        <begin position="291"/>
        <end position="322"/>
    </location>
</feature>
<feature type="transmembrane region" description="Helical" evidence="7">
    <location>
        <begin position="410"/>
        <end position="432"/>
    </location>
</feature>
<feature type="domain" description="ABC3 transporter permease C-terminal" evidence="8">
    <location>
        <begin position="247"/>
        <end position="367"/>
    </location>
</feature>
<keyword evidence="5 7" id="KW-0472">Membrane</keyword>
<evidence type="ECO:0000313" key="10">
    <source>
        <dbReference type="Proteomes" id="UP000763557"/>
    </source>
</evidence>
<accession>A0ABX2F2Q9</accession>
<name>A0ABX2F2Q9_9PSEU</name>
<feature type="transmembrane region" description="Helical" evidence="7">
    <location>
        <begin position="334"/>
        <end position="357"/>
    </location>
</feature>
<evidence type="ECO:0000313" key="9">
    <source>
        <dbReference type="EMBL" id="NRN65251.1"/>
    </source>
</evidence>
<feature type="transmembrane region" description="Helical" evidence="7">
    <location>
        <begin position="244"/>
        <end position="270"/>
    </location>
</feature>
<organism evidence="9 10">
    <name type="scientific">Kibdelosporangium persicum</name>
    <dbReference type="NCBI Taxonomy" id="2698649"/>
    <lineage>
        <taxon>Bacteria</taxon>
        <taxon>Bacillati</taxon>
        <taxon>Actinomycetota</taxon>
        <taxon>Actinomycetes</taxon>
        <taxon>Pseudonocardiales</taxon>
        <taxon>Pseudonocardiaceae</taxon>
        <taxon>Kibdelosporangium</taxon>
    </lineage>
</organism>
<comment type="caution">
    <text evidence="9">The sequence shown here is derived from an EMBL/GenBank/DDBJ whole genome shotgun (WGS) entry which is preliminary data.</text>
</comment>
<dbReference type="EMBL" id="JAAATY010000006">
    <property type="protein sequence ID" value="NRN65251.1"/>
    <property type="molecule type" value="Genomic_DNA"/>
</dbReference>
<proteinExistence type="inferred from homology"/>
<evidence type="ECO:0000256" key="5">
    <source>
        <dbReference type="ARBA" id="ARBA00023136"/>
    </source>
</evidence>
<comment type="similarity">
    <text evidence="6">Belongs to the ABC-4 integral membrane protein family.</text>
</comment>
<dbReference type="InterPro" id="IPR050250">
    <property type="entry name" value="Macrolide_Exporter_MacB"/>
</dbReference>
<keyword evidence="10" id="KW-1185">Reference proteome</keyword>
<evidence type="ECO:0000256" key="1">
    <source>
        <dbReference type="ARBA" id="ARBA00004651"/>
    </source>
</evidence>
<dbReference type="InterPro" id="IPR003838">
    <property type="entry name" value="ABC3_permease_C"/>
</dbReference>
<keyword evidence="3 7" id="KW-0812">Transmembrane</keyword>
<dbReference type="PANTHER" id="PTHR30572:SF4">
    <property type="entry name" value="ABC TRANSPORTER PERMEASE YTRF"/>
    <property type="match status" value="1"/>
</dbReference>
<comment type="subcellular location">
    <subcellularLocation>
        <location evidence="1">Cell membrane</location>
        <topology evidence="1">Multi-pass membrane protein</topology>
    </subcellularLocation>
</comment>
<gene>
    <name evidence="9" type="ORF">GC106_24620</name>
</gene>
<evidence type="ECO:0000256" key="4">
    <source>
        <dbReference type="ARBA" id="ARBA00022989"/>
    </source>
</evidence>
<feature type="transmembrane region" description="Helical" evidence="7">
    <location>
        <begin position="729"/>
        <end position="752"/>
    </location>
</feature>
<evidence type="ECO:0000256" key="7">
    <source>
        <dbReference type="SAM" id="Phobius"/>
    </source>
</evidence>
<dbReference type="Proteomes" id="UP000763557">
    <property type="component" value="Unassembled WGS sequence"/>
</dbReference>
<reference evidence="9 10" key="1">
    <citation type="submission" date="2020-01" db="EMBL/GenBank/DDBJ databases">
        <title>Kibdelosporangium persica a novel Actinomycetes from a hot desert in Iran.</title>
        <authorList>
            <person name="Safaei N."/>
            <person name="Zaburannyi N."/>
            <person name="Mueller R."/>
            <person name="Wink J."/>
        </authorList>
    </citation>
    <scope>NUCLEOTIDE SEQUENCE [LARGE SCALE GENOMIC DNA]</scope>
    <source>
        <strain evidence="9 10">4NS15</strain>
    </source>
</reference>
<feature type="domain" description="ABC3 transporter permease C-terminal" evidence="8">
    <location>
        <begin position="681"/>
        <end position="794"/>
    </location>
</feature>
<evidence type="ECO:0000256" key="6">
    <source>
        <dbReference type="ARBA" id="ARBA00038076"/>
    </source>
</evidence>
<keyword evidence="2" id="KW-1003">Cell membrane</keyword>
<evidence type="ECO:0000256" key="2">
    <source>
        <dbReference type="ARBA" id="ARBA00022475"/>
    </source>
</evidence>
<dbReference type="Pfam" id="PF02687">
    <property type="entry name" value="FtsX"/>
    <property type="match status" value="2"/>
</dbReference>
<feature type="transmembrane region" description="Helical" evidence="7">
    <location>
        <begin position="677"/>
        <end position="697"/>
    </location>
</feature>